<keyword evidence="1" id="KW-1133">Transmembrane helix</keyword>
<proteinExistence type="predicted"/>
<name>A0ABT5T3P7_9RHOB</name>
<keyword evidence="1" id="KW-0812">Transmembrane</keyword>
<reference evidence="2" key="1">
    <citation type="submission" date="2023-02" db="EMBL/GenBank/DDBJ databases">
        <title>Description of Roseinatronobacter alkalisoli sp. nov., an alkaliphilic bacerium isolated from soda soil.</title>
        <authorList>
            <person name="Wei W."/>
        </authorList>
    </citation>
    <scope>NUCLEOTIDE SEQUENCE</scope>
    <source>
        <strain evidence="2">HJB301</strain>
    </source>
</reference>
<comment type="caution">
    <text evidence="2">The sequence shown here is derived from an EMBL/GenBank/DDBJ whole genome shotgun (WGS) entry which is preliminary data.</text>
</comment>
<evidence type="ECO:0000313" key="2">
    <source>
        <dbReference type="EMBL" id="MDD7969749.1"/>
    </source>
</evidence>
<dbReference type="Proteomes" id="UP001431784">
    <property type="component" value="Unassembled WGS sequence"/>
</dbReference>
<keyword evidence="3" id="KW-1185">Reference proteome</keyword>
<evidence type="ECO:0008006" key="4">
    <source>
        <dbReference type="Google" id="ProtNLM"/>
    </source>
</evidence>
<dbReference type="RefSeq" id="WP_274350239.1">
    <property type="nucleotide sequence ID" value="NZ_JAQZSM010000001.1"/>
</dbReference>
<sequence>MQRRGTDSCIRAFSASESGAVTVDWVVLSAAVIGLAVFSVVRIGEGSVDLANALQDSVPFRFSTDPPTGEE</sequence>
<gene>
    <name evidence="2" type="ORF">PUT78_01440</name>
</gene>
<evidence type="ECO:0000313" key="3">
    <source>
        <dbReference type="Proteomes" id="UP001431784"/>
    </source>
</evidence>
<dbReference type="EMBL" id="JAQZSM010000001">
    <property type="protein sequence ID" value="MDD7969749.1"/>
    <property type="molecule type" value="Genomic_DNA"/>
</dbReference>
<organism evidence="2 3">
    <name type="scientific">Roseinatronobacter alkalisoli</name>
    <dbReference type="NCBI Taxonomy" id="3028235"/>
    <lineage>
        <taxon>Bacteria</taxon>
        <taxon>Pseudomonadati</taxon>
        <taxon>Pseudomonadota</taxon>
        <taxon>Alphaproteobacteria</taxon>
        <taxon>Rhodobacterales</taxon>
        <taxon>Paracoccaceae</taxon>
        <taxon>Roseinatronobacter</taxon>
    </lineage>
</organism>
<protein>
    <recommendedName>
        <fullName evidence="4">Pilus assembly protein</fullName>
    </recommendedName>
</protein>
<evidence type="ECO:0000256" key="1">
    <source>
        <dbReference type="SAM" id="Phobius"/>
    </source>
</evidence>
<feature type="transmembrane region" description="Helical" evidence="1">
    <location>
        <begin position="21"/>
        <end position="41"/>
    </location>
</feature>
<accession>A0ABT5T3P7</accession>
<keyword evidence="1" id="KW-0472">Membrane</keyword>